<keyword evidence="2" id="KW-1185">Reference proteome</keyword>
<organism evidence="1 2">
    <name type="scientific">Cichorium intybus</name>
    <name type="common">Chicory</name>
    <dbReference type="NCBI Taxonomy" id="13427"/>
    <lineage>
        <taxon>Eukaryota</taxon>
        <taxon>Viridiplantae</taxon>
        <taxon>Streptophyta</taxon>
        <taxon>Embryophyta</taxon>
        <taxon>Tracheophyta</taxon>
        <taxon>Spermatophyta</taxon>
        <taxon>Magnoliopsida</taxon>
        <taxon>eudicotyledons</taxon>
        <taxon>Gunneridae</taxon>
        <taxon>Pentapetalae</taxon>
        <taxon>asterids</taxon>
        <taxon>campanulids</taxon>
        <taxon>Asterales</taxon>
        <taxon>Asteraceae</taxon>
        <taxon>Cichorioideae</taxon>
        <taxon>Cichorieae</taxon>
        <taxon>Cichoriinae</taxon>
        <taxon>Cichorium</taxon>
    </lineage>
</organism>
<sequence>MDVIGIKLFGKNIAYPETGKITNLPVFSTATATATAAVESTDGRHNEQGGCDHDRGLTMEEKNCLQEQRANREHLAEDQLSEKKQEDDNPKTPMADGADKGLKKPDKLLPCPRCNSMDTKFCYYNNYNVRQPRHFCKSCQRYWTAGGTIRNMPVGAGRRKKNLTSHCQFITISEEAFQATNGIHNVPPKLLSFGSDSPDVDYRNKENRDDCSSGSTVTTSNSVDETIPERNGLHSHVPCIPGIPWSYNPWNPAIPVPAVCPAGYSPMSFYPSPYWNYIPWLPQTDSSILGKHSREGELMIPNGYEEPKKQRSSVLIPKTLRIDDPDEAAKSSIWSTLGIKNENIRTQGIFKAFQTKAEEKKEHPRITASPVLQANPAAFSRSLCFQERA</sequence>
<dbReference type="Proteomes" id="UP001055811">
    <property type="component" value="Linkage Group LG05"/>
</dbReference>
<evidence type="ECO:0000313" key="1">
    <source>
        <dbReference type="EMBL" id="KAI3736821.1"/>
    </source>
</evidence>
<name>A0ACB9CRF9_CICIN</name>
<gene>
    <name evidence="1" type="ORF">L2E82_26808</name>
</gene>
<protein>
    <submittedName>
        <fullName evidence="1">Uncharacterized protein</fullName>
    </submittedName>
</protein>
<accession>A0ACB9CRF9</accession>
<comment type="caution">
    <text evidence="1">The sequence shown here is derived from an EMBL/GenBank/DDBJ whole genome shotgun (WGS) entry which is preliminary data.</text>
</comment>
<reference evidence="2" key="1">
    <citation type="journal article" date="2022" name="Mol. Ecol. Resour.">
        <title>The genomes of chicory, endive, great burdock and yacon provide insights into Asteraceae palaeo-polyploidization history and plant inulin production.</title>
        <authorList>
            <person name="Fan W."/>
            <person name="Wang S."/>
            <person name="Wang H."/>
            <person name="Wang A."/>
            <person name="Jiang F."/>
            <person name="Liu H."/>
            <person name="Zhao H."/>
            <person name="Xu D."/>
            <person name="Zhang Y."/>
        </authorList>
    </citation>
    <scope>NUCLEOTIDE SEQUENCE [LARGE SCALE GENOMIC DNA]</scope>
    <source>
        <strain evidence="2">cv. Punajuju</strain>
    </source>
</reference>
<evidence type="ECO:0000313" key="2">
    <source>
        <dbReference type="Proteomes" id="UP001055811"/>
    </source>
</evidence>
<dbReference type="EMBL" id="CM042013">
    <property type="protein sequence ID" value="KAI3736821.1"/>
    <property type="molecule type" value="Genomic_DNA"/>
</dbReference>
<reference evidence="1 2" key="2">
    <citation type="journal article" date="2022" name="Mol. Ecol. Resour.">
        <title>The genomes of chicory, endive, great burdock and yacon provide insights into Asteraceae paleo-polyploidization history and plant inulin production.</title>
        <authorList>
            <person name="Fan W."/>
            <person name="Wang S."/>
            <person name="Wang H."/>
            <person name="Wang A."/>
            <person name="Jiang F."/>
            <person name="Liu H."/>
            <person name="Zhao H."/>
            <person name="Xu D."/>
            <person name="Zhang Y."/>
        </authorList>
    </citation>
    <scope>NUCLEOTIDE SEQUENCE [LARGE SCALE GENOMIC DNA]</scope>
    <source>
        <strain evidence="2">cv. Punajuju</strain>
        <tissue evidence="1">Leaves</tissue>
    </source>
</reference>
<proteinExistence type="predicted"/>